<organism evidence="1 2">
    <name type="scientific">Hymenobacter polaris</name>
    <dbReference type="NCBI Taxonomy" id="2682546"/>
    <lineage>
        <taxon>Bacteria</taxon>
        <taxon>Pseudomonadati</taxon>
        <taxon>Bacteroidota</taxon>
        <taxon>Cytophagia</taxon>
        <taxon>Cytophagales</taxon>
        <taxon>Hymenobacteraceae</taxon>
        <taxon>Hymenobacter</taxon>
    </lineage>
</organism>
<reference evidence="1 2" key="1">
    <citation type="submission" date="2020-04" db="EMBL/GenBank/DDBJ databases">
        <title>Hymenobacter polaris sp. nov., isolated from Arctic soil.</title>
        <authorList>
            <person name="Dahal R.H."/>
        </authorList>
    </citation>
    <scope>NUCLEOTIDE SEQUENCE [LARGE SCALE GENOMIC DNA]</scope>
    <source>
        <strain evidence="1 2">RP-2-7</strain>
    </source>
</reference>
<evidence type="ECO:0000313" key="2">
    <source>
        <dbReference type="Proteomes" id="UP000559626"/>
    </source>
</evidence>
<dbReference type="InterPro" id="IPR024213">
    <property type="entry name" value="DUF3822"/>
</dbReference>
<keyword evidence="2" id="KW-1185">Reference proteome</keyword>
<name>A0A7Y0AC55_9BACT</name>
<comment type="caution">
    <text evidence="1">The sequence shown here is derived from an EMBL/GenBank/DDBJ whole genome shotgun (WGS) entry which is preliminary data.</text>
</comment>
<dbReference type="Gene3D" id="3.30.420.250">
    <property type="match status" value="1"/>
</dbReference>
<dbReference type="RefSeq" id="WP_169529894.1">
    <property type="nucleotide sequence ID" value="NZ_JABBGH010000001.1"/>
</dbReference>
<dbReference type="EMBL" id="JABBGH010000001">
    <property type="protein sequence ID" value="NML64608.1"/>
    <property type="molecule type" value="Genomic_DNA"/>
</dbReference>
<dbReference type="Gene3D" id="3.30.420.260">
    <property type="match status" value="1"/>
</dbReference>
<sequence length="295" mass="31800">MTAPAPPLLAAPIPELVRLRDEAFDLANPTAYHLYALAAPGRLRVAVLDAARHKVVALDDQPLSHPADLPVLAATHELLGRPGWARVRLGLGTRAFTLLPAPLFRLGDEAAYLAPHHTLGPTEVALACPLPQAAPATDVVALFAADAGLAQWLHDTFGPAARLLPQPAALLAGWLQQRGPAAPARQLYLSLADQELTALVLGSRLEFCNVFAVSTPEDVVYFTILVMQQLGLSPDQDPVTIWGELTGDSAVFTLLSTYVRHLRLGARPFGLHYTYRLNDVPAHRHFDLFSLALAD</sequence>
<evidence type="ECO:0000313" key="1">
    <source>
        <dbReference type="EMBL" id="NML64608.1"/>
    </source>
</evidence>
<dbReference type="CDD" id="cd24013">
    <property type="entry name" value="ASKHA_ATPase_BT3980-like"/>
    <property type="match status" value="1"/>
</dbReference>
<protein>
    <submittedName>
        <fullName evidence="1">DUF3822 family protein</fullName>
    </submittedName>
</protein>
<gene>
    <name evidence="1" type="ORF">HHL22_05255</name>
</gene>
<proteinExistence type="predicted"/>
<dbReference type="Pfam" id="PF12864">
    <property type="entry name" value="DUF3822"/>
    <property type="match status" value="1"/>
</dbReference>
<dbReference type="AlphaFoldDB" id="A0A7Y0AC55"/>
<dbReference type="Proteomes" id="UP000559626">
    <property type="component" value="Unassembled WGS sequence"/>
</dbReference>
<accession>A0A7Y0AC55</accession>